<accession>A0A0G1U480</accession>
<keyword evidence="2" id="KW-0255">Endonuclease</keyword>
<dbReference type="GO" id="GO:0003676">
    <property type="term" value="F:nucleic acid binding"/>
    <property type="evidence" value="ECO:0007669"/>
    <property type="project" value="InterPro"/>
</dbReference>
<evidence type="ECO:0000256" key="1">
    <source>
        <dbReference type="ARBA" id="ARBA00006738"/>
    </source>
</evidence>
<evidence type="ECO:0000313" key="3">
    <source>
        <dbReference type="Proteomes" id="UP000033860"/>
    </source>
</evidence>
<organism evidence="2 3">
    <name type="scientific">Candidatus Beckwithbacteria bacterium GW2011_GWB1_47_15</name>
    <dbReference type="NCBI Taxonomy" id="1618371"/>
    <lineage>
        <taxon>Bacteria</taxon>
        <taxon>Candidatus Beckwithiibacteriota</taxon>
    </lineage>
</organism>
<dbReference type="SUPFAM" id="SSF52980">
    <property type="entry name" value="Restriction endonuclease-like"/>
    <property type="match status" value="1"/>
</dbReference>
<comment type="similarity">
    <text evidence="1">Belongs to the UPF0102 family.</text>
</comment>
<comment type="caution">
    <text evidence="2">The sequence shown here is derived from an EMBL/GenBank/DDBJ whole genome shotgun (WGS) entry which is preliminary data.</text>
</comment>
<dbReference type="InterPro" id="IPR011856">
    <property type="entry name" value="tRNA_endonuc-like_dom_sf"/>
</dbReference>
<gene>
    <name evidence="2" type="ORF">UX85_C0004G0029</name>
</gene>
<evidence type="ECO:0000313" key="2">
    <source>
        <dbReference type="EMBL" id="KKU61108.1"/>
    </source>
</evidence>
<dbReference type="Proteomes" id="UP000033860">
    <property type="component" value="Unassembled WGS sequence"/>
</dbReference>
<dbReference type="Gene3D" id="3.40.1350.10">
    <property type="match status" value="1"/>
</dbReference>
<dbReference type="EMBL" id="LCNT01000004">
    <property type="protein sequence ID" value="KKU61108.1"/>
    <property type="molecule type" value="Genomic_DNA"/>
</dbReference>
<proteinExistence type="inferred from homology"/>
<name>A0A0G1U480_9BACT</name>
<dbReference type="PANTHER" id="PTHR34039:SF1">
    <property type="entry name" value="UPF0102 PROTEIN YRAN"/>
    <property type="match status" value="1"/>
</dbReference>
<dbReference type="AlphaFoldDB" id="A0A0G1U480"/>
<dbReference type="InterPro" id="IPR003509">
    <property type="entry name" value="UPF0102_YraN-like"/>
</dbReference>
<sequence length="91" mass="10727">MERNFRTRFGEVDIVAKDGQALVFVEVKTKSSDSFGEPWEMVDERKLEQVKKMAQVYLQSKNYNQQSMRLRIDVVGVWLDSGKLKHWQAVY</sequence>
<dbReference type="InterPro" id="IPR011335">
    <property type="entry name" value="Restrct_endonuc-II-like"/>
</dbReference>
<protein>
    <submittedName>
        <fullName evidence="2">Endonuclease</fullName>
    </submittedName>
</protein>
<dbReference type="Pfam" id="PF02021">
    <property type="entry name" value="UPF0102"/>
    <property type="match status" value="1"/>
</dbReference>
<keyword evidence="2" id="KW-0540">Nuclease</keyword>
<dbReference type="PANTHER" id="PTHR34039">
    <property type="entry name" value="UPF0102 PROTEIN YRAN"/>
    <property type="match status" value="1"/>
</dbReference>
<keyword evidence="2" id="KW-0378">Hydrolase</keyword>
<dbReference type="GO" id="GO:0004519">
    <property type="term" value="F:endonuclease activity"/>
    <property type="evidence" value="ECO:0007669"/>
    <property type="project" value="UniProtKB-KW"/>
</dbReference>
<reference evidence="2 3" key="1">
    <citation type="journal article" date="2015" name="Nature">
        <title>rRNA introns, odd ribosomes, and small enigmatic genomes across a large radiation of phyla.</title>
        <authorList>
            <person name="Brown C.T."/>
            <person name="Hug L.A."/>
            <person name="Thomas B.C."/>
            <person name="Sharon I."/>
            <person name="Castelle C.J."/>
            <person name="Singh A."/>
            <person name="Wilkins M.J."/>
            <person name="Williams K.H."/>
            <person name="Banfield J.F."/>
        </authorList>
    </citation>
    <scope>NUCLEOTIDE SEQUENCE [LARGE SCALE GENOMIC DNA]</scope>
</reference>